<dbReference type="AlphaFoldDB" id="A0AA38LYT0"/>
<keyword evidence="1" id="KW-0812">Transmembrane</keyword>
<feature type="transmembrane region" description="Helical" evidence="1">
    <location>
        <begin position="20"/>
        <end position="48"/>
    </location>
</feature>
<keyword evidence="1" id="KW-1133">Transmembrane helix</keyword>
<evidence type="ECO:0000256" key="1">
    <source>
        <dbReference type="SAM" id="Phobius"/>
    </source>
</evidence>
<reference evidence="2" key="1">
    <citation type="journal article" date="2023" name="G3 (Bethesda)">
        <title>Whole genome assemblies of Zophobas morio and Tenebrio molitor.</title>
        <authorList>
            <person name="Kaur S."/>
            <person name="Stinson S.A."/>
            <person name="diCenzo G.C."/>
        </authorList>
    </citation>
    <scope>NUCLEOTIDE SEQUENCE</scope>
    <source>
        <strain evidence="2">QUZm001</strain>
    </source>
</reference>
<protein>
    <submittedName>
        <fullName evidence="2">Uncharacterized protein</fullName>
    </submittedName>
</protein>
<evidence type="ECO:0000313" key="2">
    <source>
        <dbReference type="EMBL" id="KAJ3616649.1"/>
    </source>
</evidence>
<sequence length="94" mass="10662">MVWWLHVQFPYRQNSDKLGWSLAGCPPAISGLVLKGFLPLLIVVFYYAEWNDGSPGHIYSRCTSVFGAVMILLRRMHFKAPQSLLEEGDSDYGI</sequence>
<dbReference type="EMBL" id="JALNTZ010003114">
    <property type="protein sequence ID" value="KAJ3616649.1"/>
    <property type="molecule type" value="Genomic_DNA"/>
</dbReference>
<keyword evidence="3" id="KW-1185">Reference proteome</keyword>
<name>A0AA38LYT0_9CUCU</name>
<proteinExistence type="predicted"/>
<dbReference type="Proteomes" id="UP001168821">
    <property type="component" value="Unassembled WGS sequence"/>
</dbReference>
<evidence type="ECO:0000313" key="3">
    <source>
        <dbReference type="Proteomes" id="UP001168821"/>
    </source>
</evidence>
<comment type="caution">
    <text evidence="2">The sequence shown here is derived from an EMBL/GenBank/DDBJ whole genome shotgun (WGS) entry which is preliminary data.</text>
</comment>
<feature type="transmembrane region" description="Helical" evidence="1">
    <location>
        <begin position="54"/>
        <end position="73"/>
    </location>
</feature>
<accession>A0AA38LYT0</accession>
<gene>
    <name evidence="2" type="ORF">Zmor_011755</name>
</gene>
<keyword evidence="1" id="KW-0472">Membrane</keyword>
<organism evidence="2 3">
    <name type="scientific">Zophobas morio</name>
    <dbReference type="NCBI Taxonomy" id="2755281"/>
    <lineage>
        <taxon>Eukaryota</taxon>
        <taxon>Metazoa</taxon>
        <taxon>Ecdysozoa</taxon>
        <taxon>Arthropoda</taxon>
        <taxon>Hexapoda</taxon>
        <taxon>Insecta</taxon>
        <taxon>Pterygota</taxon>
        <taxon>Neoptera</taxon>
        <taxon>Endopterygota</taxon>
        <taxon>Coleoptera</taxon>
        <taxon>Polyphaga</taxon>
        <taxon>Cucujiformia</taxon>
        <taxon>Tenebrionidae</taxon>
        <taxon>Zophobas</taxon>
    </lineage>
</organism>